<dbReference type="GO" id="GO:0043386">
    <property type="term" value="P:mycotoxin biosynthetic process"/>
    <property type="evidence" value="ECO:0007669"/>
    <property type="project" value="InterPro"/>
</dbReference>
<organism evidence="10 11">
    <name type="scientific">Parathielavia hyrcaniae</name>
    <dbReference type="NCBI Taxonomy" id="113614"/>
    <lineage>
        <taxon>Eukaryota</taxon>
        <taxon>Fungi</taxon>
        <taxon>Dikarya</taxon>
        <taxon>Ascomycota</taxon>
        <taxon>Pezizomycotina</taxon>
        <taxon>Sordariomycetes</taxon>
        <taxon>Sordariomycetidae</taxon>
        <taxon>Sordariales</taxon>
        <taxon>Chaetomiaceae</taxon>
        <taxon>Parathielavia</taxon>
    </lineage>
</organism>
<dbReference type="InterPro" id="IPR021765">
    <property type="entry name" value="UstYa-like"/>
</dbReference>
<keyword evidence="5" id="KW-0560">Oxidoreductase</keyword>
<evidence type="ECO:0000256" key="4">
    <source>
        <dbReference type="ARBA" id="ARBA00022989"/>
    </source>
</evidence>
<dbReference type="PANTHER" id="PTHR33365">
    <property type="entry name" value="YALI0B05434P"/>
    <property type="match status" value="1"/>
</dbReference>
<evidence type="ECO:0000256" key="1">
    <source>
        <dbReference type="ARBA" id="ARBA00004167"/>
    </source>
</evidence>
<evidence type="ECO:0000256" key="7">
    <source>
        <dbReference type="ARBA" id="ARBA00023136"/>
    </source>
</evidence>
<dbReference type="GO" id="GO:0016020">
    <property type="term" value="C:membrane"/>
    <property type="evidence" value="ECO:0007669"/>
    <property type="project" value="UniProtKB-SubCell"/>
</dbReference>
<keyword evidence="8" id="KW-0325">Glycoprotein</keyword>
<dbReference type="Proteomes" id="UP001305647">
    <property type="component" value="Unassembled WGS sequence"/>
</dbReference>
<dbReference type="PANTHER" id="PTHR33365:SF11">
    <property type="entry name" value="TAT PATHWAY SIGNAL SEQUENCE"/>
    <property type="match status" value="1"/>
</dbReference>
<evidence type="ECO:0000313" key="10">
    <source>
        <dbReference type="EMBL" id="KAK4098360.1"/>
    </source>
</evidence>
<dbReference type="EMBL" id="MU863659">
    <property type="protein sequence ID" value="KAK4098360.1"/>
    <property type="molecule type" value="Genomic_DNA"/>
</dbReference>
<protein>
    <submittedName>
        <fullName evidence="10">Uncharacterized protein</fullName>
    </submittedName>
</protein>
<accession>A0AAN6PYF1</accession>
<sequence length="175" mass="19680">MLYWRALSGRRLAGELNGLVPEILIRPVLFQDDPLSTPDHKTDESANATHEYWLTYMPEMGFIHVDSNSDHILPPPMVDEVNGIESYFIAVFHQLHCLVSVNQSRASRGIPPRDADHQHDPVAHIDHCFRYLRQSLVCCGDTALEGQNPKAKVPDTDGTGAVHLCKDFDIVKVWA</sequence>
<gene>
    <name evidence="10" type="ORF">N658DRAFT_455131</name>
</gene>
<evidence type="ECO:0000256" key="8">
    <source>
        <dbReference type="ARBA" id="ARBA00023180"/>
    </source>
</evidence>
<comment type="similarity">
    <text evidence="9">Belongs to the ustYa family.</text>
</comment>
<dbReference type="Pfam" id="PF11807">
    <property type="entry name" value="UstYa"/>
    <property type="match status" value="1"/>
</dbReference>
<proteinExistence type="inferred from homology"/>
<keyword evidence="4" id="KW-1133">Transmembrane helix</keyword>
<evidence type="ECO:0000256" key="6">
    <source>
        <dbReference type="ARBA" id="ARBA00023026"/>
    </source>
</evidence>
<keyword evidence="6" id="KW-0843">Virulence</keyword>
<comment type="pathway">
    <text evidence="2">Mycotoxin biosynthesis.</text>
</comment>
<evidence type="ECO:0000256" key="2">
    <source>
        <dbReference type="ARBA" id="ARBA00004685"/>
    </source>
</evidence>
<comment type="caution">
    <text evidence="10">The sequence shown here is derived from an EMBL/GenBank/DDBJ whole genome shotgun (WGS) entry which is preliminary data.</text>
</comment>
<evidence type="ECO:0000256" key="9">
    <source>
        <dbReference type="ARBA" id="ARBA00035112"/>
    </source>
</evidence>
<dbReference type="AlphaFoldDB" id="A0AAN6PYF1"/>
<keyword evidence="3" id="KW-0812">Transmembrane</keyword>
<evidence type="ECO:0000256" key="3">
    <source>
        <dbReference type="ARBA" id="ARBA00022692"/>
    </source>
</evidence>
<keyword evidence="7" id="KW-0472">Membrane</keyword>
<reference evidence="10" key="2">
    <citation type="submission" date="2023-05" db="EMBL/GenBank/DDBJ databases">
        <authorList>
            <consortium name="Lawrence Berkeley National Laboratory"/>
            <person name="Steindorff A."/>
            <person name="Hensen N."/>
            <person name="Bonometti L."/>
            <person name="Westerberg I."/>
            <person name="Brannstrom I.O."/>
            <person name="Guillou S."/>
            <person name="Cros-Aarteil S."/>
            <person name="Calhoun S."/>
            <person name="Haridas S."/>
            <person name="Kuo A."/>
            <person name="Mondo S."/>
            <person name="Pangilinan J."/>
            <person name="Riley R."/>
            <person name="Labutti K."/>
            <person name="Andreopoulos B."/>
            <person name="Lipzen A."/>
            <person name="Chen C."/>
            <person name="Yanf M."/>
            <person name="Daum C."/>
            <person name="Ng V."/>
            <person name="Clum A."/>
            <person name="Ohm R."/>
            <person name="Martin F."/>
            <person name="Silar P."/>
            <person name="Natvig D."/>
            <person name="Lalanne C."/>
            <person name="Gautier V."/>
            <person name="Ament-Velasquez S.L."/>
            <person name="Kruys A."/>
            <person name="Hutchinson M.I."/>
            <person name="Powell A.J."/>
            <person name="Barry K."/>
            <person name="Miller A.N."/>
            <person name="Grigoriev I.V."/>
            <person name="Debuchy R."/>
            <person name="Gladieux P."/>
            <person name="Thoren M.H."/>
            <person name="Johannesson H."/>
        </authorList>
    </citation>
    <scope>NUCLEOTIDE SEQUENCE</scope>
    <source>
        <strain evidence="10">CBS 757.83</strain>
    </source>
</reference>
<name>A0AAN6PYF1_9PEZI</name>
<dbReference type="GO" id="GO:0016491">
    <property type="term" value="F:oxidoreductase activity"/>
    <property type="evidence" value="ECO:0007669"/>
    <property type="project" value="UniProtKB-KW"/>
</dbReference>
<comment type="subcellular location">
    <subcellularLocation>
        <location evidence="1">Membrane</location>
        <topology evidence="1">Single-pass membrane protein</topology>
    </subcellularLocation>
</comment>
<evidence type="ECO:0000256" key="5">
    <source>
        <dbReference type="ARBA" id="ARBA00023002"/>
    </source>
</evidence>
<keyword evidence="11" id="KW-1185">Reference proteome</keyword>
<evidence type="ECO:0000313" key="11">
    <source>
        <dbReference type="Proteomes" id="UP001305647"/>
    </source>
</evidence>
<reference evidence="10" key="1">
    <citation type="journal article" date="2023" name="Mol. Phylogenet. Evol.">
        <title>Genome-scale phylogeny and comparative genomics of the fungal order Sordariales.</title>
        <authorList>
            <person name="Hensen N."/>
            <person name="Bonometti L."/>
            <person name="Westerberg I."/>
            <person name="Brannstrom I.O."/>
            <person name="Guillou S."/>
            <person name="Cros-Aarteil S."/>
            <person name="Calhoun S."/>
            <person name="Haridas S."/>
            <person name="Kuo A."/>
            <person name="Mondo S."/>
            <person name="Pangilinan J."/>
            <person name="Riley R."/>
            <person name="LaButti K."/>
            <person name="Andreopoulos B."/>
            <person name="Lipzen A."/>
            <person name="Chen C."/>
            <person name="Yan M."/>
            <person name="Daum C."/>
            <person name="Ng V."/>
            <person name="Clum A."/>
            <person name="Steindorff A."/>
            <person name="Ohm R.A."/>
            <person name="Martin F."/>
            <person name="Silar P."/>
            <person name="Natvig D.O."/>
            <person name="Lalanne C."/>
            <person name="Gautier V."/>
            <person name="Ament-Velasquez S.L."/>
            <person name="Kruys A."/>
            <person name="Hutchinson M.I."/>
            <person name="Powell A.J."/>
            <person name="Barry K."/>
            <person name="Miller A.N."/>
            <person name="Grigoriev I.V."/>
            <person name="Debuchy R."/>
            <person name="Gladieux P."/>
            <person name="Hiltunen Thoren M."/>
            <person name="Johannesson H."/>
        </authorList>
    </citation>
    <scope>NUCLEOTIDE SEQUENCE</scope>
    <source>
        <strain evidence="10">CBS 757.83</strain>
    </source>
</reference>